<protein>
    <submittedName>
        <fullName evidence="4">Frataxin</fullName>
    </submittedName>
</protein>
<dbReference type="AlphaFoldDB" id="A0A4Q9LB71"/>
<dbReference type="GO" id="GO:0008199">
    <property type="term" value="F:ferric iron binding"/>
    <property type="evidence" value="ECO:0007669"/>
    <property type="project" value="InterPro"/>
</dbReference>
<dbReference type="EMBL" id="PITI01000718">
    <property type="protein sequence ID" value="TBU04756.1"/>
    <property type="molecule type" value="Genomic_DNA"/>
</dbReference>
<accession>A0A4Q9LB71</accession>
<organism evidence="4 5">
    <name type="scientific">Hamiltosporidium magnivora</name>
    <dbReference type="NCBI Taxonomy" id="148818"/>
    <lineage>
        <taxon>Eukaryota</taxon>
        <taxon>Fungi</taxon>
        <taxon>Fungi incertae sedis</taxon>
        <taxon>Microsporidia</taxon>
        <taxon>Dubosqiidae</taxon>
        <taxon>Hamiltosporidium</taxon>
    </lineage>
</organism>
<evidence type="ECO:0000313" key="4">
    <source>
        <dbReference type="EMBL" id="TBU04756.1"/>
    </source>
</evidence>
<dbReference type="GO" id="GO:0051537">
    <property type="term" value="F:2 iron, 2 sulfur cluster binding"/>
    <property type="evidence" value="ECO:0007669"/>
    <property type="project" value="TreeGrafter"/>
</dbReference>
<dbReference type="InterPro" id="IPR020895">
    <property type="entry name" value="Frataxin_CS"/>
</dbReference>
<dbReference type="GO" id="GO:0006879">
    <property type="term" value="P:intracellular iron ion homeostasis"/>
    <property type="evidence" value="ECO:0007669"/>
    <property type="project" value="TreeGrafter"/>
</dbReference>
<dbReference type="GO" id="GO:0008198">
    <property type="term" value="F:ferrous iron binding"/>
    <property type="evidence" value="ECO:0007669"/>
    <property type="project" value="TreeGrafter"/>
</dbReference>
<comment type="similarity">
    <text evidence="1">Belongs to the frataxin family.</text>
</comment>
<dbReference type="VEuPathDB" id="MicrosporidiaDB:CWI36_0718p0020"/>
<dbReference type="PROSITE" id="PS01344">
    <property type="entry name" value="FRATAXIN_1"/>
    <property type="match status" value="1"/>
</dbReference>
<dbReference type="GO" id="GO:0005739">
    <property type="term" value="C:mitochondrion"/>
    <property type="evidence" value="ECO:0007669"/>
    <property type="project" value="TreeGrafter"/>
</dbReference>
<dbReference type="Gene3D" id="3.30.920.10">
    <property type="entry name" value="Frataxin/CyaY"/>
    <property type="match status" value="1"/>
</dbReference>
<keyword evidence="2" id="KW-0813">Transport</keyword>
<evidence type="ECO:0000256" key="1">
    <source>
        <dbReference type="ARBA" id="ARBA00008183"/>
    </source>
</evidence>
<dbReference type="Proteomes" id="UP000291404">
    <property type="component" value="Unassembled WGS sequence"/>
</dbReference>
<evidence type="ECO:0000256" key="2">
    <source>
        <dbReference type="ARBA" id="ARBA00022496"/>
    </source>
</evidence>
<dbReference type="STRING" id="148818.A0A4Q9LB71"/>
<dbReference type="GO" id="GO:0034986">
    <property type="term" value="F:iron chaperone activity"/>
    <property type="evidence" value="ECO:0007669"/>
    <property type="project" value="TreeGrafter"/>
</dbReference>
<name>A0A4Q9LB71_9MICR</name>
<comment type="caution">
    <text evidence="4">The sequence shown here is derived from an EMBL/GenBank/DDBJ whole genome shotgun (WGS) entry which is preliminary data.</text>
</comment>
<dbReference type="SUPFAM" id="SSF55387">
    <property type="entry name" value="Frataxin/Nqo15-like"/>
    <property type="match status" value="1"/>
</dbReference>
<dbReference type="VEuPathDB" id="MicrosporidiaDB:CWI39_0502p0010"/>
<evidence type="ECO:0000313" key="5">
    <source>
        <dbReference type="Proteomes" id="UP000291404"/>
    </source>
</evidence>
<dbReference type="GO" id="GO:0016226">
    <property type="term" value="P:iron-sulfur cluster assembly"/>
    <property type="evidence" value="ECO:0007669"/>
    <property type="project" value="InterPro"/>
</dbReference>
<dbReference type="GO" id="GO:0006826">
    <property type="term" value="P:iron ion transport"/>
    <property type="evidence" value="ECO:0007669"/>
    <property type="project" value="UniProtKB-KW"/>
</dbReference>
<dbReference type="InterPro" id="IPR036524">
    <property type="entry name" value="Frataxin/CyaY_sf"/>
</dbReference>
<dbReference type="Pfam" id="PF01491">
    <property type="entry name" value="Frataxin_Cyay"/>
    <property type="match status" value="1"/>
</dbReference>
<keyword evidence="3" id="KW-0408">Iron</keyword>
<dbReference type="PROSITE" id="PS50810">
    <property type="entry name" value="FRATAXIN_2"/>
    <property type="match status" value="1"/>
</dbReference>
<dbReference type="NCBIfam" id="TIGR03421">
    <property type="entry name" value="FeS_CyaY"/>
    <property type="match status" value="1"/>
</dbReference>
<dbReference type="InterPro" id="IPR002908">
    <property type="entry name" value="Frataxin/CyaY"/>
</dbReference>
<dbReference type="PANTHER" id="PTHR16821">
    <property type="entry name" value="FRATAXIN"/>
    <property type="match status" value="1"/>
</dbReference>
<keyword evidence="5" id="KW-1185">Reference proteome</keyword>
<keyword evidence="2" id="KW-0410">Iron transport</keyword>
<dbReference type="SMART" id="SM01219">
    <property type="entry name" value="Frataxin_Cyay"/>
    <property type="match status" value="1"/>
</dbReference>
<reference evidence="4 5" key="1">
    <citation type="submission" date="2017-12" db="EMBL/GenBank/DDBJ databases">
        <authorList>
            <person name="Pombert J.-F."/>
            <person name="Haag K.L."/>
            <person name="Ebert D."/>
        </authorList>
    </citation>
    <scope>NUCLEOTIDE SEQUENCE [LARGE SCALE GENOMIC DNA]</scope>
    <source>
        <strain evidence="4">BE-OM-2</strain>
    </source>
</reference>
<dbReference type="GO" id="GO:0004322">
    <property type="term" value="F:ferroxidase activity"/>
    <property type="evidence" value="ECO:0007669"/>
    <property type="project" value="TreeGrafter"/>
</dbReference>
<gene>
    <name evidence="4" type="ORF">CWI36_0718p0020</name>
</gene>
<keyword evidence="2" id="KW-0406">Ion transport</keyword>
<proteinExistence type="inferred from homology"/>
<evidence type="ECO:0000256" key="3">
    <source>
        <dbReference type="ARBA" id="ARBA00023004"/>
    </source>
</evidence>
<dbReference type="PANTHER" id="PTHR16821:SF2">
    <property type="entry name" value="FRATAXIN, MITOCHONDRIAL"/>
    <property type="match status" value="1"/>
</dbReference>
<sequence length="171" mass="19554">MLPNTLPHTLYTQLANKTLSNIYDYLDNQNIDSTLDYTNSVITYKVAGIGDYVFNKQPPLQQLWVSSPLSGPSHFECKDKQFIENKSKEEITGFIKKEIESIINKRNKSGIEGMIIGYKESIINKRNKSNILPLNKPPLTISKIFNINNTPLTNNEIYKTNNTPLKPNIFF</sequence>